<dbReference type="EMBL" id="BK032823">
    <property type="protein sequence ID" value="DAF62277.1"/>
    <property type="molecule type" value="Genomic_DNA"/>
</dbReference>
<reference evidence="1" key="1">
    <citation type="journal article" date="2021" name="Proc. Natl. Acad. Sci. U.S.A.">
        <title>A Catalog of Tens of Thousands of Viruses from Human Metagenomes Reveals Hidden Associations with Chronic Diseases.</title>
        <authorList>
            <person name="Tisza M.J."/>
            <person name="Buck C.B."/>
        </authorList>
    </citation>
    <scope>NUCLEOTIDE SEQUENCE</scope>
    <source>
        <strain evidence="1">CtIty1</strain>
    </source>
</reference>
<protein>
    <submittedName>
        <fullName evidence="1">Uncharacterized protein</fullName>
    </submittedName>
</protein>
<proteinExistence type="predicted"/>
<evidence type="ECO:0000313" key="1">
    <source>
        <dbReference type="EMBL" id="DAF62277.1"/>
    </source>
</evidence>
<accession>A0A8S5TG47</accession>
<organism evidence="1">
    <name type="scientific">Myoviridae sp. ctIty1</name>
    <dbReference type="NCBI Taxonomy" id="2827673"/>
    <lineage>
        <taxon>Viruses</taxon>
        <taxon>Duplodnaviria</taxon>
        <taxon>Heunggongvirae</taxon>
        <taxon>Uroviricota</taxon>
        <taxon>Caudoviricetes</taxon>
    </lineage>
</organism>
<sequence>MDKTLDNKSGIRSKTLSQTVMSILRLERE</sequence>
<name>A0A8S5TG47_9CAUD</name>